<gene>
    <name evidence="8" type="ORF">BCV69DRAFT_244179</name>
</gene>
<dbReference type="SMART" id="SM00320">
    <property type="entry name" value="WD40"/>
    <property type="match status" value="2"/>
</dbReference>
<feature type="repeat" description="CHCR" evidence="5">
    <location>
        <begin position="679"/>
        <end position="824"/>
    </location>
</feature>
<evidence type="ECO:0000256" key="6">
    <source>
        <dbReference type="SAM" id="MobiDB-lite"/>
    </source>
</evidence>
<dbReference type="SUPFAM" id="SSF50978">
    <property type="entry name" value="WD40 repeat-like"/>
    <property type="match status" value="1"/>
</dbReference>
<organism evidence="8 9">
    <name type="scientific">Pseudomicrostroma glucosiphilum</name>
    <dbReference type="NCBI Taxonomy" id="1684307"/>
    <lineage>
        <taxon>Eukaryota</taxon>
        <taxon>Fungi</taxon>
        <taxon>Dikarya</taxon>
        <taxon>Basidiomycota</taxon>
        <taxon>Ustilaginomycotina</taxon>
        <taxon>Exobasidiomycetes</taxon>
        <taxon>Microstromatales</taxon>
        <taxon>Microstromatales incertae sedis</taxon>
        <taxon>Pseudomicrostroma</taxon>
    </lineage>
</organism>
<dbReference type="InterPro" id="IPR015943">
    <property type="entry name" value="WD40/YVTN_repeat-like_dom_sf"/>
</dbReference>
<dbReference type="GO" id="GO:0006623">
    <property type="term" value="P:protein targeting to vacuole"/>
    <property type="evidence" value="ECO:0007669"/>
    <property type="project" value="InterPro"/>
</dbReference>
<comment type="subcellular location">
    <subcellularLocation>
        <location evidence="4">Vacuole</location>
    </subcellularLocation>
</comment>
<dbReference type="GO" id="GO:0005770">
    <property type="term" value="C:late endosome"/>
    <property type="evidence" value="ECO:0007669"/>
    <property type="project" value="UniProtKB-UniRule"/>
</dbReference>
<accession>A0A316UIE2</accession>
<evidence type="ECO:0000313" key="9">
    <source>
        <dbReference type="Proteomes" id="UP000245942"/>
    </source>
</evidence>
<dbReference type="EMBL" id="KZ819321">
    <property type="protein sequence ID" value="PWN24101.1"/>
    <property type="molecule type" value="Genomic_DNA"/>
</dbReference>
<dbReference type="PIRSF" id="PIRSF028921">
    <property type="entry name" value="VPS41"/>
    <property type="match status" value="1"/>
</dbReference>
<evidence type="ECO:0000313" key="8">
    <source>
        <dbReference type="EMBL" id="PWN24101.1"/>
    </source>
</evidence>
<protein>
    <recommendedName>
        <fullName evidence="4">Vacuolar protein sorting-associated protein 41</fullName>
    </recommendedName>
</protein>
<dbReference type="GO" id="GO:0009267">
    <property type="term" value="P:cellular response to starvation"/>
    <property type="evidence" value="ECO:0007669"/>
    <property type="project" value="TreeGrafter"/>
</dbReference>
<dbReference type="GO" id="GO:0030897">
    <property type="term" value="C:HOPS complex"/>
    <property type="evidence" value="ECO:0007669"/>
    <property type="project" value="UniProtKB-UniRule"/>
</dbReference>
<evidence type="ECO:0000256" key="1">
    <source>
        <dbReference type="ARBA" id="ARBA00009582"/>
    </source>
</evidence>
<dbReference type="InterPro" id="IPR016902">
    <property type="entry name" value="Vps41"/>
</dbReference>
<feature type="region of interest" description="Disordered" evidence="6">
    <location>
        <begin position="1"/>
        <end position="62"/>
    </location>
</feature>
<dbReference type="GO" id="GO:0034058">
    <property type="term" value="P:endosomal vesicle fusion"/>
    <property type="evidence" value="ECO:0007669"/>
    <property type="project" value="UniProtKB-UniRule"/>
</dbReference>
<dbReference type="FunFam" id="1.25.40.10:FF:000350">
    <property type="entry name" value="Vacuolar protein sorting-associated protein 41 homolog"/>
    <property type="match status" value="1"/>
</dbReference>
<proteinExistence type="inferred from homology"/>
<dbReference type="GO" id="GO:0016236">
    <property type="term" value="P:macroautophagy"/>
    <property type="evidence" value="ECO:0007669"/>
    <property type="project" value="TreeGrafter"/>
</dbReference>
<feature type="region of interest" description="Disordered" evidence="6">
    <location>
        <begin position="332"/>
        <end position="352"/>
    </location>
</feature>
<dbReference type="Proteomes" id="UP000245942">
    <property type="component" value="Unassembled WGS sequence"/>
</dbReference>
<evidence type="ECO:0000256" key="3">
    <source>
        <dbReference type="ARBA" id="ARBA00022927"/>
    </source>
</evidence>
<dbReference type="STRING" id="1684307.A0A316UIE2"/>
<evidence type="ECO:0000256" key="2">
    <source>
        <dbReference type="ARBA" id="ARBA00022448"/>
    </source>
</evidence>
<dbReference type="SMART" id="SM00299">
    <property type="entry name" value="CLH"/>
    <property type="match status" value="1"/>
</dbReference>
<name>A0A316UIE2_9BASI</name>
<keyword evidence="3 4" id="KW-0653">Protein transport</keyword>
<comment type="similarity">
    <text evidence="1 4">Belongs to the VPS41 family.</text>
</comment>
<dbReference type="AlphaFoldDB" id="A0A316UIE2"/>
<dbReference type="OrthoDB" id="244107at2759"/>
<dbReference type="InterPro" id="IPR036322">
    <property type="entry name" value="WD40_repeat_dom_sf"/>
</dbReference>
<keyword evidence="9" id="KW-1185">Reference proteome</keyword>
<dbReference type="PANTHER" id="PTHR12616">
    <property type="entry name" value="VACUOLAR PROTEIN SORTING VPS41"/>
    <property type="match status" value="1"/>
</dbReference>
<dbReference type="InterPro" id="IPR011990">
    <property type="entry name" value="TPR-like_helical_dom_sf"/>
</dbReference>
<sequence length="1075" mass="119847">MSKRPATAVERTTVGVGTPPKQGEGDHQDESNNQSFDRSCDVEDDDDDDEDDSSDEEAEPSLKYQRLKGTVLDVVKKDSISTLNVSEKFIALGTHAGMIFIVDFQGSLIKGFRSHTASVLDIDIDSTMEFVAAAGMDGLVSINSLTSAEHYAFDFKRPMRTISLEPNFGRRATRAFVCGGMAGALIHREKGWLGHKETVLHGGEGPIWTCRWKGDLIAWANDKGVRIYDNNTRQKITFINAPQGQARGDLYRCNLIWQDERTLTIAWADQIKLAKIKEKEAKAGGIVNVGATSHPQLQVEITKIFQLDCAISGLAAYGDDLLVLAYLTESEDGSDEEDDSDPESSRAFRRKAGQRPELRIIDPITGEEKSSDVLSLSGFERLNCNDYRLIPSYEAAKKSNHRGSKDTKADVGQSLFYVVSPREIIIARPRDHKDHINWLLDQKKFEAALGHVEAMGEVEAKAQGFDAVLIGRDYLSYLTDETGDYSAAARVASRILGKEAQAWEELVFLFLERGKLNAIIDHIPTEDPVLSSIVYDMVLAHFLQKDLSKLKEILERWPIGVYSTQAVALAIEDRLQSSPVAKRRSVEQELRPWTAEQEPEQTLLMELLADLYVRNHQPGKSLTYYLRLKRPEVFDLIREHNLFLDVRDQARQLIEFEEAMQREAKEDRTRDGQKPLQAVQLLVDHVHSIPVQRVVSQLEAKSEYLHLYLDALFERDPQLVMEYSDLQIELYADYGYEKLMYYLRAMSSYYSFEKAFRVCELHDYVPEMVFLLGRVGDNKRALNLIIERLNDVSRAIDFAKEQNDDDLWEDLLRYSENRPAFIRGLLENVGAEIDPIRLIRRIKDGLEIPGLRPALIKILHDFNLQISLLEGCLSILYHDIRSLQDDLFQGQTQAHYCEPETITAGSAARAGGSPSVCDACSRPLFAKSQLGTALDSSSSASAAASSSTTSIVFLCRHVYHLPCLLTKAGTIPSRKAKGATDGVRAVLTTATQVASRARVLSVQGEAAAGASHADEALANIADGPSLRAYRMEEDFRAKIAYSAKLRGALRSRGCPDCRAGAQSTLGAETGAVLTS</sequence>
<dbReference type="RefSeq" id="XP_025351261.1">
    <property type="nucleotide sequence ID" value="XM_025490097.1"/>
</dbReference>
<comment type="function">
    <text evidence="4">Required for vacuolar assembly and vacuolar traffic.</text>
</comment>
<keyword evidence="2 4" id="KW-0813">Transport</keyword>
<reference evidence="8 9" key="1">
    <citation type="journal article" date="2018" name="Mol. Biol. Evol.">
        <title>Broad Genomic Sampling Reveals a Smut Pathogenic Ancestry of the Fungal Clade Ustilaginomycotina.</title>
        <authorList>
            <person name="Kijpornyongpan T."/>
            <person name="Mondo S.J."/>
            <person name="Barry K."/>
            <person name="Sandor L."/>
            <person name="Lee J."/>
            <person name="Lipzen A."/>
            <person name="Pangilinan J."/>
            <person name="LaButti K."/>
            <person name="Hainaut M."/>
            <person name="Henrissat B."/>
            <person name="Grigoriev I.V."/>
            <person name="Spatafora J.W."/>
            <person name="Aime M.C."/>
        </authorList>
    </citation>
    <scope>NUCLEOTIDE SEQUENCE [LARGE SCALE GENOMIC DNA]</scope>
    <source>
        <strain evidence="8 9">MCA 4718</strain>
    </source>
</reference>
<dbReference type="InterPro" id="IPR057780">
    <property type="entry name" value="Beta-prop_Vps41"/>
</dbReference>
<evidence type="ECO:0000256" key="5">
    <source>
        <dbReference type="PROSITE-ProRule" id="PRU01006"/>
    </source>
</evidence>
<dbReference type="InterPro" id="IPR001680">
    <property type="entry name" value="WD40_rpt"/>
</dbReference>
<evidence type="ECO:0000259" key="7">
    <source>
        <dbReference type="Pfam" id="PF23411"/>
    </source>
</evidence>
<keyword evidence="4" id="KW-0926">Vacuole</keyword>
<dbReference type="GeneID" id="37011831"/>
<feature type="compositionally biased region" description="Acidic residues" evidence="6">
    <location>
        <begin position="332"/>
        <end position="342"/>
    </location>
</feature>
<dbReference type="PROSITE" id="PS50236">
    <property type="entry name" value="CHCR"/>
    <property type="match status" value="1"/>
</dbReference>
<dbReference type="GO" id="GO:0000329">
    <property type="term" value="C:fungal-type vacuole membrane"/>
    <property type="evidence" value="ECO:0007669"/>
    <property type="project" value="UniProtKB-UniRule"/>
</dbReference>
<dbReference type="FunFam" id="2.130.10.10:FF:000932">
    <property type="entry name" value="Related to Vacuolar assembly protein VPS41"/>
    <property type="match status" value="1"/>
</dbReference>
<feature type="domain" description="Vps41 beta-propeller" evidence="7">
    <location>
        <begin position="62"/>
        <end position="428"/>
    </location>
</feature>
<dbReference type="PANTHER" id="PTHR12616:SF1">
    <property type="entry name" value="VACUOLAR PROTEIN SORTING-ASSOCIATED PROTEIN 41 HOMOLOG"/>
    <property type="match status" value="1"/>
</dbReference>
<dbReference type="Pfam" id="PF23411">
    <property type="entry name" value="Beta-prop_Vps41"/>
    <property type="match status" value="1"/>
</dbReference>
<feature type="compositionally biased region" description="Acidic residues" evidence="6">
    <location>
        <begin position="42"/>
        <end position="59"/>
    </location>
</feature>
<dbReference type="Gene3D" id="1.25.40.10">
    <property type="entry name" value="Tetratricopeptide repeat domain"/>
    <property type="match status" value="1"/>
</dbReference>
<dbReference type="InterPro" id="IPR045111">
    <property type="entry name" value="Vps41/Vps8"/>
</dbReference>
<evidence type="ECO:0000256" key="4">
    <source>
        <dbReference type="PIRNR" id="PIRNR028921"/>
    </source>
</evidence>
<dbReference type="Gene3D" id="2.130.10.10">
    <property type="entry name" value="YVTN repeat-like/Quinoprotein amine dehydrogenase"/>
    <property type="match status" value="1"/>
</dbReference>
<dbReference type="Pfam" id="PF23556">
    <property type="entry name" value="TPR_Vps41"/>
    <property type="match status" value="1"/>
</dbReference>
<dbReference type="InterPro" id="IPR000547">
    <property type="entry name" value="Clathrin_H-chain/VPS_repeat"/>
</dbReference>